<evidence type="ECO:0000259" key="1">
    <source>
        <dbReference type="Pfam" id="PF13817"/>
    </source>
</evidence>
<dbReference type="HOGENOM" id="CLU_2670248_0_0_6"/>
<dbReference type="EMBL" id="CBTB010000008">
    <property type="protein sequence ID" value="CDH30745.1"/>
    <property type="molecule type" value="Genomic_DNA"/>
</dbReference>
<reference evidence="2" key="1">
    <citation type="submission" date="2013-07" db="EMBL/GenBank/DDBJ databases">
        <title>Sub-species coevolution in mutualistic symbiosis.</title>
        <authorList>
            <person name="Murfin K."/>
            <person name="Klassen J."/>
            <person name="Lee M."/>
            <person name="Forst S."/>
            <person name="Stock P."/>
            <person name="Goodrich-Blair H."/>
        </authorList>
    </citation>
    <scope>NUCLEOTIDE SEQUENCE [LARGE SCALE GENOMIC DNA]</scope>
    <source>
        <strain evidence="2">Intermedium</strain>
    </source>
</reference>
<protein>
    <recommendedName>
        <fullName evidence="1">Transposase IS66 C-terminal domain-containing protein</fullName>
    </recommendedName>
</protein>
<accession>A0A077QC70</accession>
<dbReference type="Pfam" id="PF13817">
    <property type="entry name" value="DDE_Tnp_IS66_C"/>
    <property type="match status" value="1"/>
</dbReference>
<organism evidence="2">
    <name type="scientific">Xenorhabdus bovienii str. Intermedium</name>
    <dbReference type="NCBI Taxonomy" id="1379677"/>
    <lineage>
        <taxon>Bacteria</taxon>
        <taxon>Pseudomonadati</taxon>
        <taxon>Pseudomonadota</taxon>
        <taxon>Gammaproteobacteria</taxon>
        <taxon>Enterobacterales</taxon>
        <taxon>Morganellaceae</taxon>
        <taxon>Xenorhabdus</taxon>
    </lineage>
</organism>
<gene>
    <name evidence="2" type="ORF">XBI1_1050006</name>
</gene>
<evidence type="ECO:0000313" key="2">
    <source>
        <dbReference type="EMBL" id="CDH30745.1"/>
    </source>
</evidence>
<proteinExistence type="predicted"/>
<dbReference type="InterPro" id="IPR039552">
    <property type="entry name" value="IS66_C"/>
</dbReference>
<dbReference type="AlphaFoldDB" id="A0A077QC70"/>
<dbReference type="Proteomes" id="UP000028480">
    <property type="component" value="Unassembled WGS sequence"/>
</dbReference>
<feature type="domain" description="Transposase IS66 C-terminal" evidence="1">
    <location>
        <begin position="34"/>
        <end position="67"/>
    </location>
</feature>
<comment type="caution">
    <text evidence="2">The sequence shown here is derived from an EMBL/GenBank/DDBJ whole genome shotgun (WGS) entry which is preliminary data.</text>
</comment>
<sequence>MSRAGRIPRQHVPCGMRCIYCRCMGCHPVTHCAIETAKANGLIPFDYVMTCLDELCQPVPDLEKLLPRTMAERKV</sequence>
<name>A0A077QC70_XENBV</name>